<proteinExistence type="predicted"/>
<protein>
    <submittedName>
        <fullName evidence="2">Uncharacterized protein</fullName>
    </submittedName>
</protein>
<organism evidence="2 3">
    <name type="scientific">Olea europaea subsp. europaea</name>
    <dbReference type="NCBI Taxonomy" id="158383"/>
    <lineage>
        <taxon>Eukaryota</taxon>
        <taxon>Viridiplantae</taxon>
        <taxon>Streptophyta</taxon>
        <taxon>Embryophyta</taxon>
        <taxon>Tracheophyta</taxon>
        <taxon>Spermatophyta</taxon>
        <taxon>Magnoliopsida</taxon>
        <taxon>eudicotyledons</taxon>
        <taxon>Gunneridae</taxon>
        <taxon>Pentapetalae</taxon>
        <taxon>asterids</taxon>
        <taxon>lamiids</taxon>
        <taxon>Lamiales</taxon>
        <taxon>Oleaceae</taxon>
        <taxon>Oleeae</taxon>
        <taxon>Olea</taxon>
    </lineage>
</organism>
<comment type="caution">
    <text evidence="2">The sequence shown here is derived from an EMBL/GenBank/DDBJ whole genome shotgun (WGS) entry which is preliminary data.</text>
</comment>
<dbReference type="AlphaFoldDB" id="A0A8S0PU76"/>
<evidence type="ECO:0000313" key="2">
    <source>
        <dbReference type="EMBL" id="CAA2955075.1"/>
    </source>
</evidence>
<accession>A0A8S0PU76</accession>
<dbReference type="Gramene" id="OE9A107211T1">
    <property type="protein sequence ID" value="OE9A107211C1"/>
    <property type="gene ID" value="OE9A107211"/>
</dbReference>
<dbReference type="OrthoDB" id="1702039at2759"/>
<evidence type="ECO:0000313" key="3">
    <source>
        <dbReference type="Proteomes" id="UP000594638"/>
    </source>
</evidence>
<gene>
    <name evidence="2" type="ORF">OLEA9_A107211</name>
</gene>
<name>A0A8S0PU76_OLEEU</name>
<sequence>MSFYGIAQANMSDDKNTNTSRDASRKVDLKFLMEALIREMRTLLRAKMEQVHERIDQVENALVGQPQNHPIV</sequence>
<feature type="compositionally biased region" description="Basic and acidic residues" evidence="1">
    <location>
        <begin position="12"/>
        <end position="24"/>
    </location>
</feature>
<feature type="region of interest" description="Disordered" evidence="1">
    <location>
        <begin position="1"/>
        <end position="24"/>
    </location>
</feature>
<keyword evidence="3" id="KW-1185">Reference proteome</keyword>
<reference evidence="2 3" key="1">
    <citation type="submission" date="2019-12" db="EMBL/GenBank/DDBJ databases">
        <authorList>
            <person name="Alioto T."/>
            <person name="Alioto T."/>
            <person name="Gomez Garrido J."/>
        </authorList>
    </citation>
    <scope>NUCLEOTIDE SEQUENCE [LARGE SCALE GENOMIC DNA]</scope>
</reference>
<dbReference type="Proteomes" id="UP000594638">
    <property type="component" value="Unassembled WGS sequence"/>
</dbReference>
<dbReference type="EMBL" id="CACTIH010000136">
    <property type="protein sequence ID" value="CAA2955075.1"/>
    <property type="molecule type" value="Genomic_DNA"/>
</dbReference>
<evidence type="ECO:0000256" key="1">
    <source>
        <dbReference type="SAM" id="MobiDB-lite"/>
    </source>
</evidence>